<keyword evidence="1" id="KW-0472">Membrane</keyword>
<dbReference type="EMBL" id="BDSP01000044">
    <property type="protein sequence ID" value="GAX11817.1"/>
    <property type="molecule type" value="Genomic_DNA"/>
</dbReference>
<evidence type="ECO:0008006" key="4">
    <source>
        <dbReference type="Google" id="ProtNLM"/>
    </source>
</evidence>
<dbReference type="Proteomes" id="UP000198406">
    <property type="component" value="Unassembled WGS sequence"/>
</dbReference>
<evidence type="ECO:0000313" key="2">
    <source>
        <dbReference type="EMBL" id="GAX11817.1"/>
    </source>
</evidence>
<proteinExistence type="predicted"/>
<gene>
    <name evidence="2" type="ORF">FisN_7Lh205</name>
</gene>
<feature type="transmembrane region" description="Helical" evidence="1">
    <location>
        <begin position="65"/>
        <end position="86"/>
    </location>
</feature>
<organism evidence="2 3">
    <name type="scientific">Fistulifera solaris</name>
    <name type="common">Oleaginous diatom</name>
    <dbReference type="NCBI Taxonomy" id="1519565"/>
    <lineage>
        <taxon>Eukaryota</taxon>
        <taxon>Sar</taxon>
        <taxon>Stramenopiles</taxon>
        <taxon>Ochrophyta</taxon>
        <taxon>Bacillariophyta</taxon>
        <taxon>Bacillariophyceae</taxon>
        <taxon>Bacillariophycidae</taxon>
        <taxon>Naviculales</taxon>
        <taxon>Naviculaceae</taxon>
        <taxon>Fistulifera</taxon>
    </lineage>
</organism>
<protein>
    <recommendedName>
        <fullName evidence="4">THH1/TOM1/TOM3 domain-containing protein</fullName>
    </recommendedName>
</protein>
<evidence type="ECO:0000313" key="3">
    <source>
        <dbReference type="Proteomes" id="UP000198406"/>
    </source>
</evidence>
<feature type="transmembrane region" description="Helical" evidence="1">
    <location>
        <begin position="188"/>
        <end position="209"/>
    </location>
</feature>
<evidence type="ECO:0000256" key="1">
    <source>
        <dbReference type="SAM" id="Phobius"/>
    </source>
</evidence>
<sequence length="335" mass="37042">MGAVDDAVKGSSLPYVDSDGITTFEKGMDIVLGVCFFATALVSYIRRKASYQQSNSPSAGAETMVITAFYSLIFLASSLRAIWFLVPESVWQPSYTPSAVYAWDNDHPSWLGSALSEIIITAGSLALFSIFILILVYWADILKKYFQPGSQRTSPKTIFVSLVTTLAAFMILNVLAFLAKFYTTEGMILFHAVLLAVVSLVCVCEITIFSQKFQTVIKTLGSINQVSTDVQVRRILWITITGNLFFITRALLEIVFAANLLLFWKENGTVGKAFSHEWWDIYTALKYSSEVTILALMLYILQSRFHAAASAVSNATKGGAYERVPEAGDTTRLEV</sequence>
<feature type="transmembrane region" description="Helical" evidence="1">
    <location>
        <begin position="158"/>
        <end position="182"/>
    </location>
</feature>
<keyword evidence="1" id="KW-0812">Transmembrane</keyword>
<dbReference type="AlphaFoldDB" id="A0A1Z5JCU2"/>
<feature type="transmembrane region" description="Helical" evidence="1">
    <location>
        <begin position="27"/>
        <end position="45"/>
    </location>
</feature>
<keyword evidence="3" id="KW-1185">Reference proteome</keyword>
<dbReference type="OrthoDB" id="63779at2759"/>
<feature type="transmembrane region" description="Helical" evidence="1">
    <location>
        <begin position="284"/>
        <end position="301"/>
    </location>
</feature>
<dbReference type="InParanoid" id="A0A1Z5JCU2"/>
<feature type="transmembrane region" description="Helical" evidence="1">
    <location>
        <begin position="118"/>
        <end position="138"/>
    </location>
</feature>
<comment type="caution">
    <text evidence="2">The sequence shown here is derived from an EMBL/GenBank/DDBJ whole genome shotgun (WGS) entry which is preliminary data.</text>
</comment>
<accession>A0A1Z5JCU2</accession>
<reference evidence="2 3" key="1">
    <citation type="journal article" date="2015" name="Plant Cell">
        <title>Oil accumulation by the oleaginous diatom Fistulifera solaris as revealed by the genome and transcriptome.</title>
        <authorList>
            <person name="Tanaka T."/>
            <person name="Maeda Y."/>
            <person name="Veluchamy A."/>
            <person name="Tanaka M."/>
            <person name="Abida H."/>
            <person name="Marechal E."/>
            <person name="Bowler C."/>
            <person name="Muto M."/>
            <person name="Sunaga Y."/>
            <person name="Tanaka M."/>
            <person name="Yoshino T."/>
            <person name="Taniguchi T."/>
            <person name="Fukuda Y."/>
            <person name="Nemoto M."/>
            <person name="Matsumoto M."/>
            <person name="Wong P.S."/>
            <person name="Aburatani S."/>
            <person name="Fujibuchi W."/>
        </authorList>
    </citation>
    <scope>NUCLEOTIDE SEQUENCE [LARGE SCALE GENOMIC DNA]</scope>
    <source>
        <strain evidence="2 3">JPCC DA0580</strain>
    </source>
</reference>
<keyword evidence="1" id="KW-1133">Transmembrane helix</keyword>
<feature type="transmembrane region" description="Helical" evidence="1">
    <location>
        <begin position="235"/>
        <end position="264"/>
    </location>
</feature>
<name>A0A1Z5JCU2_FISSO</name>